<keyword evidence="1" id="KW-1133">Transmembrane helix</keyword>
<dbReference type="STRING" id="906968.Trebr_0774"/>
<dbReference type="PANTHER" id="PTHR42834:SF1">
    <property type="entry name" value="ENDONUCLEASE_EXONUCLEASE_PHOSPHATASE FAMILY PROTEIN (AFU_ORTHOLOGUE AFUA_3G09210)"/>
    <property type="match status" value="1"/>
</dbReference>
<keyword evidence="1" id="KW-0472">Membrane</keyword>
<dbReference type="GO" id="GO:0004519">
    <property type="term" value="F:endonuclease activity"/>
    <property type="evidence" value="ECO:0007669"/>
    <property type="project" value="UniProtKB-KW"/>
</dbReference>
<evidence type="ECO:0000313" key="4">
    <source>
        <dbReference type="Proteomes" id="UP000006546"/>
    </source>
</evidence>
<dbReference type="SUPFAM" id="SSF56219">
    <property type="entry name" value="DNase I-like"/>
    <property type="match status" value="1"/>
</dbReference>
<dbReference type="Gene3D" id="3.60.10.10">
    <property type="entry name" value="Endonuclease/exonuclease/phosphatase"/>
    <property type="match status" value="1"/>
</dbReference>
<evidence type="ECO:0000313" key="3">
    <source>
        <dbReference type="EMBL" id="AEE16210.1"/>
    </source>
</evidence>
<dbReference type="InterPro" id="IPR036691">
    <property type="entry name" value="Endo/exonu/phosph_ase_sf"/>
</dbReference>
<evidence type="ECO:0000256" key="1">
    <source>
        <dbReference type="SAM" id="Phobius"/>
    </source>
</evidence>
<dbReference type="KEGG" id="tbe:Trebr_0774"/>
<dbReference type="RefSeq" id="WP_013757929.1">
    <property type="nucleotide sequence ID" value="NC_015500.1"/>
</dbReference>
<protein>
    <submittedName>
        <fullName evidence="3">Endonuclease/exonuclease/phosphatase</fullName>
    </submittedName>
</protein>
<keyword evidence="4" id="KW-1185">Reference proteome</keyword>
<evidence type="ECO:0000259" key="2">
    <source>
        <dbReference type="Pfam" id="PF03372"/>
    </source>
</evidence>
<reference evidence="4" key="1">
    <citation type="submission" date="2011-04" db="EMBL/GenBank/DDBJ databases">
        <title>The complete genome of Treponema brennaborense DSM 12168.</title>
        <authorList>
            <person name="Lucas S."/>
            <person name="Han J."/>
            <person name="Lapidus A."/>
            <person name="Bruce D."/>
            <person name="Goodwin L."/>
            <person name="Pitluck S."/>
            <person name="Peters L."/>
            <person name="Kyrpides N."/>
            <person name="Mavromatis K."/>
            <person name="Ivanova N."/>
            <person name="Mikhailova N."/>
            <person name="Pagani I."/>
            <person name="Teshima H."/>
            <person name="Detter J.C."/>
            <person name="Tapia R."/>
            <person name="Han C."/>
            <person name="Land M."/>
            <person name="Hauser L."/>
            <person name="Markowitz V."/>
            <person name="Cheng J.-F."/>
            <person name="Hugenholtz P."/>
            <person name="Woyke T."/>
            <person name="Wu D."/>
            <person name="Gronow S."/>
            <person name="Wellnitz S."/>
            <person name="Brambilla E."/>
            <person name="Klenk H.-P."/>
            <person name="Eisen J.A."/>
        </authorList>
    </citation>
    <scope>NUCLEOTIDE SEQUENCE [LARGE SCALE GENOMIC DNA]</scope>
    <source>
        <strain evidence="4">DSM 12168 / CIP 105900 / DD5/3</strain>
    </source>
</reference>
<dbReference type="HOGENOM" id="CLU_058239_0_0_12"/>
<name>F4LIG9_TREBD</name>
<dbReference type="PANTHER" id="PTHR42834">
    <property type="entry name" value="ENDONUCLEASE/EXONUCLEASE/PHOSPHATASE FAMILY PROTEIN (AFU_ORTHOLOGUE AFUA_3G09210)"/>
    <property type="match status" value="1"/>
</dbReference>
<dbReference type="EMBL" id="CP002696">
    <property type="protein sequence ID" value="AEE16210.1"/>
    <property type="molecule type" value="Genomic_DNA"/>
</dbReference>
<dbReference type="AlphaFoldDB" id="F4LIG9"/>
<gene>
    <name evidence="3" type="ordered locus">Trebr_0774</name>
</gene>
<dbReference type="PROSITE" id="PS51257">
    <property type="entry name" value="PROKAR_LIPOPROTEIN"/>
    <property type="match status" value="1"/>
</dbReference>
<keyword evidence="1" id="KW-0812">Transmembrane</keyword>
<feature type="domain" description="Endonuclease/exonuclease/phosphatase" evidence="2">
    <location>
        <begin position="54"/>
        <end position="339"/>
    </location>
</feature>
<dbReference type="OrthoDB" id="184983at2"/>
<feature type="transmembrane region" description="Helical" evidence="1">
    <location>
        <begin position="7"/>
        <end position="33"/>
    </location>
</feature>
<proteinExistence type="predicted"/>
<dbReference type="InterPro" id="IPR005135">
    <property type="entry name" value="Endo/exonuclease/phosphatase"/>
</dbReference>
<dbReference type="Proteomes" id="UP000006546">
    <property type="component" value="Chromosome"/>
</dbReference>
<keyword evidence="3" id="KW-0255">Endonuclease</keyword>
<sequence>MKNETKIICSVVWFCGVVICALLSLTAVSLLLYGCGALVPGETGNSGTDIRVVSWNVQTFFDAQTAGTEYGEFRGPNTAWSLAKYTARLERLCGAIKRLDADILVLQEIENESVLRDIVNFLASDNTYRYVCFAADGDGAIGCGVLSRLPVVSGTVHQVDSRIHGVQPSLRPLLEITVSNTADVPVCVLLICHWKSKAGGSDAAAVWQAAQERLAAIRAAELLYAVLPADENRLPVVLCGDFNRDIGEFTEDGADGRAVCMDGVSLKSGWLSFSSADTGAGSYFYRNNWEKIDHFFIAGAIDFVDFKAESDGPWSRLSDTGVLVPFRYELWNGQGYSDHFPIAATFRISGRQKQNGSH</sequence>
<dbReference type="eggNOG" id="COG3568">
    <property type="taxonomic scope" value="Bacteria"/>
</dbReference>
<dbReference type="Pfam" id="PF03372">
    <property type="entry name" value="Exo_endo_phos"/>
    <property type="match status" value="1"/>
</dbReference>
<keyword evidence="3" id="KW-0540">Nuclease</keyword>
<accession>F4LIG9</accession>
<keyword evidence="3" id="KW-0378">Hydrolase</keyword>
<organism evidence="3 4">
    <name type="scientific">Treponema brennaborense (strain DSM 12168 / CIP 105900 / DD5/3)</name>
    <dbReference type="NCBI Taxonomy" id="906968"/>
    <lineage>
        <taxon>Bacteria</taxon>
        <taxon>Pseudomonadati</taxon>
        <taxon>Spirochaetota</taxon>
        <taxon>Spirochaetia</taxon>
        <taxon>Spirochaetales</taxon>
        <taxon>Treponemataceae</taxon>
        <taxon>Treponema</taxon>
    </lineage>
</organism>